<name>A0ABR0AVG9_9CRUS</name>
<accession>A0ABR0AVG9</accession>
<keyword evidence="2" id="KW-1185">Reference proteome</keyword>
<gene>
    <name evidence="1" type="ORF">OUZ56_021955</name>
</gene>
<evidence type="ECO:0000313" key="1">
    <source>
        <dbReference type="EMBL" id="KAK4028937.1"/>
    </source>
</evidence>
<reference evidence="1 2" key="1">
    <citation type="journal article" date="2023" name="Nucleic Acids Res.">
        <title>The hologenome of Daphnia magna reveals possible DNA methylation and microbiome-mediated evolution of the host genome.</title>
        <authorList>
            <person name="Chaturvedi A."/>
            <person name="Li X."/>
            <person name="Dhandapani V."/>
            <person name="Marshall H."/>
            <person name="Kissane S."/>
            <person name="Cuenca-Cambronero M."/>
            <person name="Asole G."/>
            <person name="Calvet F."/>
            <person name="Ruiz-Romero M."/>
            <person name="Marangio P."/>
            <person name="Guigo R."/>
            <person name="Rago D."/>
            <person name="Mirbahai L."/>
            <person name="Eastwood N."/>
            <person name="Colbourne J.K."/>
            <person name="Zhou J."/>
            <person name="Mallon E."/>
            <person name="Orsini L."/>
        </authorList>
    </citation>
    <scope>NUCLEOTIDE SEQUENCE [LARGE SCALE GENOMIC DNA]</scope>
    <source>
        <strain evidence="1">LRV0_1</strain>
    </source>
</reference>
<evidence type="ECO:0000313" key="2">
    <source>
        <dbReference type="Proteomes" id="UP001234178"/>
    </source>
</evidence>
<protein>
    <submittedName>
        <fullName evidence="1">Uncharacterized protein</fullName>
    </submittedName>
</protein>
<sequence length="108" mass="12593">MKQRIEERPWSGVISLPGLRTSSRTNLGQGWATSFFSLPHYMENRLRNKEDLCGAYTETTYVSSSVVHTLYRPSVSILKRKLFRDNKLKNEETWTAVDFHYGEFPFSV</sequence>
<comment type="caution">
    <text evidence="1">The sequence shown here is derived from an EMBL/GenBank/DDBJ whole genome shotgun (WGS) entry which is preliminary data.</text>
</comment>
<proteinExistence type="predicted"/>
<dbReference type="Proteomes" id="UP001234178">
    <property type="component" value="Unassembled WGS sequence"/>
</dbReference>
<dbReference type="EMBL" id="JAOYFB010000039">
    <property type="protein sequence ID" value="KAK4028937.1"/>
    <property type="molecule type" value="Genomic_DNA"/>
</dbReference>
<organism evidence="1 2">
    <name type="scientific">Daphnia magna</name>
    <dbReference type="NCBI Taxonomy" id="35525"/>
    <lineage>
        <taxon>Eukaryota</taxon>
        <taxon>Metazoa</taxon>
        <taxon>Ecdysozoa</taxon>
        <taxon>Arthropoda</taxon>
        <taxon>Crustacea</taxon>
        <taxon>Branchiopoda</taxon>
        <taxon>Diplostraca</taxon>
        <taxon>Cladocera</taxon>
        <taxon>Anomopoda</taxon>
        <taxon>Daphniidae</taxon>
        <taxon>Daphnia</taxon>
    </lineage>
</organism>